<dbReference type="SUPFAM" id="SSF55874">
    <property type="entry name" value="ATPase domain of HSP90 chaperone/DNA topoisomerase II/histidine kinase"/>
    <property type="match status" value="1"/>
</dbReference>
<dbReference type="Gene3D" id="1.10.287.130">
    <property type="match status" value="1"/>
</dbReference>
<dbReference type="Pfam" id="PF00072">
    <property type="entry name" value="Response_reg"/>
    <property type="match status" value="1"/>
</dbReference>
<feature type="domain" description="Histidine kinase" evidence="4">
    <location>
        <begin position="542"/>
        <end position="791"/>
    </location>
</feature>
<dbReference type="Pfam" id="PF00512">
    <property type="entry name" value="HisKA"/>
    <property type="match status" value="1"/>
</dbReference>
<evidence type="ECO:0000256" key="3">
    <source>
        <dbReference type="SAM" id="MobiDB-lite"/>
    </source>
</evidence>
<dbReference type="CDD" id="cd17546">
    <property type="entry name" value="REC_hyHK_CKI1_RcsC-like"/>
    <property type="match status" value="1"/>
</dbReference>
<feature type="compositionally biased region" description="Low complexity" evidence="3">
    <location>
        <begin position="102"/>
        <end position="111"/>
    </location>
</feature>
<dbReference type="CDD" id="cd00082">
    <property type="entry name" value="HisKA"/>
    <property type="match status" value="1"/>
</dbReference>
<feature type="region of interest" description="Disordered" evidence="3">
    <location>
        <begin position="1"/>
        <end position="22"/>
    </location>
</feature>
<dbReference type="SUPFAM" id="SSF52172">
    <property type="entry name" value="CheY-like"/>
    <property type="match status" value="1"/>
</dbReference>
<dbReference type="InterPro" id="IPR050956">
    <property type="entry name" value="2C_system_His_kinase"/>
</dbReference>
<feature type="region of interest" description="Disordered" evidence="3">
    <location>
        <begin position="237"/>
        <end position="269"/>
    </location>
</feature>
<feature type="domain" description="Response regulatory" evidence="5">
    <location>
        <begin position="1005"/>
        <end position="1125"/>
    </location>
</feature>
<evidence type="ECO:0000313" key="6">
    <source>
        <dbReference type="EMBL" id="KKK25727.1"/>
    </source>
</evidence>
<feature type="region of interest" description="Disordered" evidence="3">
    <location>
        <begin position="102"/>
        <end position="134"/>
    </location>
</feature>
<dbReference type="STRING" id="308745.A0A0F8XQC7"/>
<sequence length="1125" mass="123963">MVLLDSTASRAPHSERSGERMAPELARGCLPYCTRIYKFRALDSDSGRRNPDQQQSSTSPAADPVLAALAQLGLYRLGCSQAFVTILEDNEPYVIAEATTTNSATRSTAEEPSLVGVESLGPDESEKGLEDTKDTSRVIRDISVTEESVKSHPLILRRPRARLYAEVPLRGSTGEMIGSYGVLDDAPRLSWGPRELDDLRDVAGLVVAHLENVWAVEYHRHSQRQLDALVTFVGGQSDFQETERKPRKKSSGASNSMSSRPSDVPSIEHLPVSSIAPGEILPIRTKPHHPETTANSLNEHQLQLSPREKHQQHVRRCSEETNNIVLVTETGSPRRTSWIFSRASTLLQEYMDIDGVMFFDAARNNSRSSSNASASDWDINSHDADSGISHRSFSQSSHGHWSDKLCEPLGVAVSEKSSLNGPGHSRSALTEGLLHDMFNIFPHGEVFHSIQSAKEGHPLHQSVAHRLSHCYPDATSIVFLPLWSWDKSRWLAAAVVWTCEEQWAFGAEDLYYLRAFGDSIVSAFSQLDRSATEKSKSDLLASVSHELRSPLHGMLASSELLQTTALEPAQKDMVTMVETCGLTLLDTMNHLLDFAKINNLTRFDLDTLVEDVTDSLYAGHRSLVNASKMAGRYLPVGTGVGHRGGGGTEPEEPKNMGDLSVIVRIEERESWRIQSISGAWGRIIMNLLGNAFKFTRSGFIEISLAQKEERHNGFKSVFAHLTITDTGCGISRDFLDNKLFTPFSQEDILTEGVGLGLSIVQQLVAYVDGHVDLKSEVGVGTQVDVYIPVEFAEPEPRHPRFFDAMNRPGSRIMKRVCLVGLTPYADLREAPRGLLSTDAKRKLSIRGAISNILLSQPGWMLSFADSLNKASGDIVVLEESTLKKIAEKGPIKTGFRSVIVLGEHGVSIPGDFTIEGADVIYIPQPLGPRKVIQALQRFTESQQPHCSSGEESPIFGPMPGFPMRGRSLSEAFAMAKGSESPPVVRENVSEFSPPLPQGSAQRDIHVLIVDDNDINLKILATFMRKIGCSYETASNGLVALEKYRNSFRKFDYVLMDISMPIMDGIVASSRIREYEEEKSLPRSAIMAVTGVASSEMQQQAFAAGIDDYLVKPLSLHDLKRIMNIP</sequence>
<dbReference type="SMART" id="SM00448">
    <property type="entry name" value="REC"/>
    <property type="match status" value="1"/>
</dbReference>
<dbReference type="Proteomes" id="UP000034291">
    <property type="component" value="Unassembled WGS sequence"/>
</dbReference>
<dbReference type="Pfam" id="PF02518">
    <property type="entry name" value="HATPase_c"/>
    <property type="match status" value="1"/>
</dbReference>
<dbReference type="AlphaFoldDB" id="A0A0F8XQC7"/>
<dbReference type="InterPro" id="IPR036890">
    <property type="entry name" value="HATPase_C_sf"/>
</dbReference>
<dbReference type="InterPro" id="IPR001789">
    <property type="entry name" value="Sig_transdc_resp-reg_receiver"/>
</dbReference>
<dbReference type="GO" id="GO:0000155">
    <property type="term" value="F:phosphorelay sensor kinase activity"/>
    <property type="evidence" value="ECO:0007669"/>
    <property type="project" value="InterPro"/>
</dbReference>
<reference evidence="6 7" key="1">
    <citation type="submission" date="2015-02" db="EMBL/GenBank/DDBJ databases">
        <title>Draft Genome Sequences of Two Closely-Related Aflatoxigenic Aspergillus Species Obtained from the Cote d'Ivoire.</title>
        <authorList>
            <person name="Moore G.G."/>
            <person name="Beltz S.B."/>
            <person name="Mack B.M."/>
        </authorList>
    </citation>
    <scope>NUCLEOTIDE SEQUENCE [LARGE SCALE GENOMIC DNA]</scope>
    <source>
        <strain evidence="6 7">SRRC1468</strain>
    </source>
</reference>
<dbReference type="InterPro" id="IPR003594">
    <property type="entry name" value="HATPase_dom"/>
</dbReference>
<dbReference type="InterPro" id="IPR036097">
    <property type="entry name" value="HisK_dim/P_sf"/>
</dbReference>
<feature type="compositionally biased region" description="Basic and acidic residues" evidence="3">
    <location>
        <begin position="12"/>
        <end position="22"/>
    </location>
</feature>
<dbReference type="SUPFAM" id="SSF55781">
    <property type="entry name" value="GAF domain-like"/>
    <property type="match status" value="1"/>
</dbReference>
<comment type="caution">
    <text evidence="6">The sequence shown here is derived from an EMBL/GenBank/DDBJ whole genome shotgun (WGS) entry which is preliminary data.</text>
</comment>
<dbReference type="InterPro" id="IPR004358">
    <property type="entry name" value="Sig_transdc_His_kin-like_C"/>
</dbReference>
<feature type="compositionally biased region" description="Basic and acidic residues" evidence="3">
    <location>
        <begin position="124"/>
        <end position="134"/>
    </location>
</feature>
<protein>
    <recommendedName>
        <fullName evidence="8">Sensor histidine kinase/response regulator</fullName>
    </recommendedName>
</protein>
<proteinExistence type="predicted"/>
<dbReference type="InterPro" id="IPR003661">
    <property type="entry name" value="HisK_dim/P_dom"/>
</dbReference>
<dbReference type="PANTHER" id="PTHR43719">
    <property type="entry name" value="TWO-COMPONENT HISTIDINE KINASE"/>
    <property type="match status" value="1"/>
</dbReference>
<dbReference type="Gene3D" id="3.40.50.2300">
    <property type="match status" value="1"/>
</dbReference>
<feature type="modified residue" description="4-aspartylphosphate" evidence="2">
    <location>
        <position position="1056"/>
    </location>
</feature>
<keyword evidence="1 2" id="KW-0597">Phosphoprotein</keyword>
<dbReference type="PROSITE" id="PS50109">
    <property type="entry name" value="HIS_KIN"/>
    <property type="match status" value="1"/>
</dbReference>
<dbReference type="EMBL" id="JZBS01000679">
    <property type="protein sequence ID" value="KKK25727.1"/>
    <property type="molecule type" value="Genomic_DNA"/>
</dbReference>
<dbReference type="InterPro" id="IPR005467">
    <property type="entry name" value="His_kinase_dom"/>
</dbReference>
<evidence type="ECO:0000259" key="5">
    <source>
        <dbReference type="PROSITE" id="PS50110"/>
    </source>
</evidence>
<evidence type="ECO:0000256" key="2">
    <source>
        <dbReference type="PROSITE-ProRule" id="PRU00169"/>
    </source>
</evidence>
<dbReference type="FunFam" id="1.10.287.130:FF:000023">
    <property type="entry name" value="Sensor histidine kinase/response regulator, putative"/>
    <property type="match status" value="1"/>
</dbReference>
<evidence type="ECO:0008006" key="8">
    <source>
        <dbReference type="Google" id="ProtNLM"/>
    </source>
</evidence>
<evidence type="ECO:0000256" key="1">
    <source>
        <dbReference type="ARBA" id="ARBA00022553"/>
    </source>
</evidence>
<feature type="compositionally biased region" description="Basic and acidic residues" evidence="3">
    <location>
        <begin position="306"/>
        <end position="317"/>
    </location>
</feature>
<keyword evidence="7" id="KW-1185">Reference proteome</keyword>
<feature type="compositionally biased region" description="Low complexity" evidence="3">
    <location>
        <begin position="251"/>
        <end position="262"/>
    </location>
</feature>
<accession>A0A0F8XQC7</accession>
<dbReference type="OrthoDB" id="303614at2759"/>
<feature type="region of interest" description="Disordered" evidence="3">
    <location>
        <begin position="298"/>
        <end position="317"/>
    </location>
</feature>
<organism evidence="6 7">
    <name type="scientific">Aspergillus rambellii</name>
    <dbReference type="NCBI Taxonomy" id="308745"/>
    <lineage>
        <taxon>Eukaryota</taxon>
        <taxon>Fungi</taxon>
        <taxon>Dikarya</taxon>
        <taxon>Ascomycota</taxon>
        <taxon>Pezizomycotina</taxon>
        <taxon>Eurotiomycetes</taxon>
        <taxon>Eurotiomycetidae</taxon>
        <taxon>Eurotiales</taxon>
        <taxon>Aspergillaceae</taxon>
        <taxon>Aspergillus</taxon>
        <taxon>Aspergillus subgen. Nidulantes</taxon>
    </lineage>
</organism>
<dbReference type="Gene3D" id="3.30.565.10">
    <property type="entry name" value="Histidine kinase-like ATPase, C-terminal domain"/>
    <property type="match status" value="1"/>
</dbReference>
<name>A0A0F8XQC7_9EURO</name>
<dbReference type="InterPro" id="IPR011006">
    <property type="entry name" value="CheY-like_superfamily"/>
</dbReference>
<evidence type="ECO:0000259" key="4">
    <source>
        <dbReference type="PROSITE" id="PS50109"/>
    </source>
</evidence>
<evidence type="ECO:0000313" key="7">
    <source>
        <dbReference type="Proteomes" id="UP000034291"/>
    </source>
</evidence>
<dbReference type="SUPFAM" id="SSF47384">
    <property type="entry name" value="Homodimeric domain of signal transducing histidine kinase"/>
    <property type="match status" value="1"/>
</dbReference>
<dbReference type="PRINTS" id="PR00344">
    <property type="entry name" value="BCTRLSENSOR"/>
</dbReference>
<dbReference type="SMART" id="SM00388">
    <property type="entry name" value="HisKA"/>
    <property type="match status" value="1"/>
</dbReference>
<dbReference type="SMART" id="SM00387">
    <property type="entry name" value="HATPase_c"/>
    <property type="match status" value="1"/>
</dbReference>
<dbReference type="FunFam" id="3.30.565.10:FF:000201">
    <property type="entry name" value="Sensor histidine kinase/response regulator, putative (AFU_orthologue AFUA_4G01020)"/>
    <property type="match status" value="1"/>
</dbReference>
<gene>
    <name evidence="6" type="ORF">ARAM_005537</name>
</gene>
<dbReference type="PANTHER" id="PTHR43719:SF11">
    <property type="entry name" value="HISTIDINE KINASE_RESPONSE REGULATOR, PUTATIVE-RELATED"/>
    <property type="match status" value="1"/>
</dbReference>
<dbReference type="PROSITE" id="PS50110">
    <property type="entry name" value="RESPONSE_REGULATORY"/>
    <property type="match status" value="1"/>
</dbReference>